<protein>
    <recommendedName>
        <fullName evidence="4">DUF2178 domain-containing protein</fullName>
    </recommendedName>
</protein>
<feature type="transmembrane region" description="Helical" evidence="1">
    <location>
        <begin position="103"/>
        <end position="124"/>
    </location>
</feature>
<accession>A0ABV6LID9</accession>
<name>A0ABV6LID9_9BACI</name>
<dbReference type="RefSeq" id="WP_377344656.1">
    <property type="nucleotide sequence ID" value="NZ_JBHLTP010000002.1"/>
</dbReference>
<sequence>MKMSTSYILQITVLLLFGWALISFYDAVKGFREMVVNPDVFMFTLDLIPITLCLLVGGTIELAFMRKQRKKGVGWKKMLFLPMELKEEDEREQQITAKACRNAYIAMIFSFPIIAGFLIAQPLLFEYFSGFPIVILLLIPLVQITTYYVSISKSIP</sequence>
<dbReference type="EMBL" id="JBHLTP010000002">
    <property type="protein sequence ID" value="MFC0522145.1"/>
    <property type="molecule type" value="Genomic_DNA"/>
</dbReference>
<gene>
    <name evidence="2" type="ORF">ACFFGV_00890</name>
</gene>
<organism evidence="2 3">
    <name type="scientific">Pontibacillus salicampi</name>
    <dbReference type="NCBI Taxonomy" id="1449801"/>
    <lineage>
        <taxon>Bacteria</taxon>
        <taxon>Bacillati</taxon>
        <taxon>Bacillota</taxon>
        <taxon>Bacilli</taxon>
        <taxon>Bacillales</taxon>
        <taxon>Bacillaceae</taxon>
        <taxon>Pontibacillus</taxon>
    </lineage>
</organism>
<feature type="transmembrane region" description="Helical" evidence="1">
    <location>
        <begin position="130"/>
        <end position="149"/>
    </location>
</feature>
<proteinExistence type="predicted"/>
<keyword evidence="1" id="KW-1133">Transmembrane helix</keyword>
<evidence type="ECO:0008006" key="4">
    <source>
        <dbReference type="Google" id="ProtNLM"/>
    </source>
</evidence>
<evidence type="ECO:0000256" key="1">
    <source>
        <dbReference type="SAM" id="Phobius"/>
    </source>
</evidence>
<dbReference type="Proteomes" id="UP001589836">
    <property type="component" value="Unassembled WGS sequence"/>
</dbReference>
<evidence type="ECO:0000313" key="2">
    <source>
        <dbReference type="EMBL" id="MFC0522145.1"/>
    </source>
</evidence>
<feature type="transmembrane region" description="Helical" evidence="1">
    <location>
        <begin position="7"/>
        <end position="28"/>
    </location>
</feature>
<feature type="transmembrane region" description="Helical" evidence="1">
    <location>
        <begin position="40"/>
        <end position="64"/>
    </location>
</feature>
<reference evidence="2 3" key="1">
    <citation type="submission" date="2024-09" db="EMBL/GenBank/DDBJ databases">
        <authorList>
            <person name="Sun Q."/>
            <person name="Mori K."/>
        </authorList>
    </citation>
    <scope>NUCLEOTIDE SEQUENCE [LARGE SCALE GENOMIC DNA]</scope>
    <source>
        <strain evidence="2 3">NCAIM B.02529</strain>
    </source>
</reference>
<evidence type="ECO:0000313" key="3">
    <source>
        <dbReference type="Proteomes" id="UP001589836"/>
    </source>
</evidence>
<keyword evidence="1" id="KW-0472">Membrane</keyword>
<keyword evidence="1" id="KW-0812">Transmembrane</keyword>
<keyword evidence="3" id="KW-1185">Reference proteome</keyword>
<comment type="caution">
    <text evidence="2">The sequence shown here is derived from an EMBL/GenBank/DDBJ whole genome shotgun (WGS) entry which is preliminary data.</text>
</comment>